<protein>
    <submittedName>
        <fullName evidence="2">Uncharacterized protein</fullName>
    </submittedName>
</protein>
<dbReference type="AlphaFoldDB" id="A0A0M0L4K4"/>
<evidence type="ECO:0000313" key="3">
    <source>
        <dbReference type="Proteomes" id="UP000037460"/>
    </source>
</evidence>
<dbReference type="Proteomes" id="UP000037460">
    <property type="component" value="Unassembled WGS sequence"/>
</dbReference>
<feature type="region of interest" description="Disordered" evidence="1">
    <location>
        <begin position="289"/>
        <end position="308"/>
    </location>
</feature>
<organism evidence="2 3">
    <name type="scientific">Chrysochromulina tobinii</name>
    <dbReference type="NCBI Taxonomy" id="1460289"/>
    <lineage>
        <taxon>Eukaryota</taxon>
        <taxon>Haptista</taxon>
        <taxon>Haptophyta</taxon>
        <taxon>Prymnesiophyceae</taxon>
        <taxon>Prymnesiales</taxon>
        <taxon>Chrysochromulinaceae</taxon>
        <taxon>Chrysochromulina</taxon>
    </lineage>
</organism>
<proteinExistence type="predicted"/>
<comment type="caution">
    <text evidence="2">The sequence shown here is derived from an EMBL/GenBank/DDBJ whole genome shotgun (WGS) entry which is preliminary data.</text>
</comment>
<sequence>MQKRAEMRELFQHHDQQRMARLSAAQVIQRYVRRLRSERARGVRSPLKKQTKTIGWLTEAPSSWRELFGFGGTTDRRKDSTPPPQGPPPRLRDVAKQLDKRQAKAVDEDKLNPLSANYVGPEEHRRILESREGKFKRLGAPTQANVERALPGQVATLLNVLSFVDAVNELLIRRLVKMPGENSAVFEALTGWDDGALQARFSGAAQYLRAAKKYGLLHFDGEMPLGCVITSLSLGRSRHRLLAAVLMRPQLIGASMDGRELVRRVLGPEFEVQLERFVEGTFDDLFPRAKPKAVPGRPGSPNSTDLKC</sequence>
<evidence type="ECO:0000313" key="2">
    <source>
        <dbReference type="EMBL" id="KOO45995.1"/>
    </source>
</evidence>
<keyword evidence="3" id="KW-1185">Reference proteome</keyword>
<name>A0A0M0L4K4_9EUKA</name>
<gene>
    <name evidence="2" type="ORF">Ctob_013596</name>
</gene>
<feature type="region of interest" description="Disordered" evidence="1">
    <location>
        <begin position="68"/>
        <end position="91"/>
    </location>
</feature>
<evidence type="ECO:0000256" key="1">
    <source>
        <dbReference type="SAM" id="MobiDB-lite"/>
    </source>
</evidence>
<accession>A0A0M0L4K4</accession>
<dbReference type="EMBL" id="JWZX01000558">
    <property type="protein sequence ID" value="KOO45995.1"/>
    <property type="molecule type" value="Genomic_DNA"/>
</dbReference>
<reference evidence="3" key="1">
    <citation type="journal article" date="2015" name="PLoS Genet.">
        <title>Genome Sequence and Transcriptome Analyses of Chrysochromulina tobin: Metabolic Tools for Enhanced Algal Fitness in the Prominent Order Prymnesiales (Haptophyceae).</title>
        <authorList>
            <person name="Hovde B.T."/>
            <person name="Deodato C.R."/>
            <person name="Hunsperger H.M."/>
            <person name="Ryken S.A."/>
            <person name="Yost W."/>
            <person name="Jha R.K."/>
            <person name="Patterson J."/>
            <person name="Monnat R.J. Jr."/>
            <person name="Barlow S.B."/>
            <person name="Starkenburg S.R."/>
            <person name="Cattolico R.A."/>
        </authorList>
    </citation>
    <scope>NUCLEOTIDE SEQUENCE</scope>
    <source>
        <strain evidence="3">CCMP291</strain>
    </source>
</reference>